<dbReference type="RefSeq" id="WP_269886369.1">
    <property type="nucleotide sequence ID" value="NZ_JAQAGZ010000064.1"/>
</dbReference>
<keyword evidence="2" id="KW-0238">DNA-binding</keyword>
<evidence type="ECO:0000256" key="1">
    <source>
        <dbReference type="ARBA" id="ARBA00023015"/>
    </source>
</evidence>
<keyword evidence="6" id="KW-1185">Reference proteome</keyword>
<accession>A0ABT4QLU0</accession>
<organism evidence="5 6">
    <name type="scientific">Paenibacillus gyeongsangnamensis</name>
    <dbReference type="NCBI Taxonomy" id="3388067"/>
    <lineage>
        <taxon>Bacteria</taxon>
        <taxon>Bacillati</taxon>
        <taxon>Bacillota</taxon>
        <taxon>Bacilli</taxon>
        <taxon>Bacillales</taxon>
        <taxon>Paenibacillaceae</taxon>
        <taxon>Paenibacillus</taxon>
    </lineage>
</organism>
<evidence type="ECO:0000313" key="6">
    <source>
        <dbReference type="Proteomes" id="UP001527882"/>
    </source>
</evidence>
<dbReference type="PRINTS" id="PR00035">
    <property type="entry name" value="HTHGNTR"/>
</dbReference>
<keyword evidence="1" id="KW-0805">Transcription regulation</keyword>
<dbReference type="EMBL" id="JAQAGZ010000064">
    <property type="protein sequence ID" value="MCZ8517843.1"/>
    <property type="molecule type" value="Genomic_DNA"/>
</dbReference>
<dbReference type="InterPro" id="IPR036388">
    <property type="entry name" value="WH-like_DNA-bd_sf"/>
</dbReference>
<evidence type="ECO:0000256" key="2">
    <source>
        <dbReference type="ARBA" id="ARBA00023125"/>
    </source>
</evidence>
<dbReference type="Gene3D" id="1.10.10.10">
    <property type="entry name" value="Winged helix-like DNA-binding domain superfamily/Winged helix DNA-binding domain"/>
    <property type="match status" value="1"/>
</dbReference>
<dbReference type="SMART" id="SM00345">
    <property type="entry name" value="HTH_GNTR"/>
    <property type="match status" value="1"/>
</dbReference>
<proteinExistence type="predicted"/>
<dbReference type="PANTHER" id="PTHR43537">
    <property type="entry name" value="TRANSCRIPTIONAL REGULATOR, GNTR FAMILY"/>
    <property type="match status" value="1"/>
</dbReference>
<dbReference type="SUPFAM" id="SSF48008">
    <property type="entry name" value="GntR ligand-binding domain-like"/>
    <property type="match status" value="1"/>
</dbReference>
<dbReference type="Pfam" id="PF07729">
    <property type="entry name" value="FCD"/>
    <property type="match status" value="1"/>
</dbReference>
<keyword evidence="3" id="KW-0804">Transcription</keyword>
<reference evidence="5 6" key="1">
    <citation type="submission" date="2022-12" db="EMBL/GenBank/DDBJ databases">
        <title>Draft genome sequence of Paenibacillus sp. dW9.</title>
        <authorList>
            <person name="Choi E.-W."/>
            <person name="Kim D.-U."/>
        </authorList>
    </citation>
    <scope>NUCLEOTIDE SEQUENCE [LARGE SCALE GENOMIC DNA]</scope>
    <source>
        <strain evidence="6">dW9</strain>
    </source>
</reference>
<evidence type="ECO:0000259" key="4">
    <source>
        <dbReference type="PROSITE" id="PS50949"/>
    </source>
</evidence>
<evidence type="ECO:0000313" key="5">
    <source>
        <dbReference type="EMBL" id="MCZ8517843.1"/>
    </source>
</evidence>
<dbReference type="InterPro" id="IPR011711">
    <property type="entry name" value="GntR_C"/>
</dbReference>
<dbReference type="SMART" id="SM00895">
    <property type="entry name" value="FCD"/>
    <property type="match status" value="1"/>
</dbReference>
<sequence length="223" mass="25109">MPIPNNFAAPNRISAKERAFNQIQEWIIDGTLLPEEKLNDAELAEALGVSRTPIREALQLLAVQGFVEMHPGVTTQVTAVNKEDISKILPPLAVLQALAAELATPVINQQIIDSLRQINTEFSQAIKKGEYYPALKLDEQFHNGIVEVTQNLYISNTISMLQAHVRRLFFHNSIILTHDSVEEHEAILQAFEGQDSATANKVARNNWLRPIDEYYSKLKESRN</sequence>
<gene>
    <name evidence="5" type="ORF">O9H85_37300</name>
</gene>
<protein>
    <submittedName>
        <fullName evidence="5">GntR family transcriptional regulator</fullName>
    </submittedName>
</protein>
<dbReference type="SUPFAM" id="SSF46785">
    <property type="entry name" value="Winged helix' DNA-binding domain"/>
    <property type="match status" value="1"/>
</dbReference>
<comment type="caution">
    <text evidence="5">The sequence shown here is derived from an EMBL/GenBank/DDBJ whole genome shotgun (WGS) entry which is preliminary data.</text>
</comment>
<dbReference type="CDD" id="cd07377">
    <property type="entry name" value="WHTH_GntR"/>
    <property type="match status" value="1"/>
</dbReference>
<dbReference type="InterPro" id="IPR000524">
    <property type="entry name" value="Tscrpt_reg_HTH_GntR"/>
</dbReference>
<name>A0ABT4QLU0_9BACL</name>
<dbReference type="InterPro" id="IPR036390">
    <property type="entry name" value="WH_DNA-bd_sf"/>
</dbReference>
<evidence type="ECO:0000256" key="3">
    <source>
        <dbReference type="ARBA" id="ARBA00023163"/>
    </source>
</evidence>
<dbReference type="PANTHER" id="PTHR43537:SF24">
    <property type="entry name" value="GLUCONATE OPERON TRANSCRIPTIONAL REPRESSOR"/>
    <property type="match status" value="1"/>
</dbReference>
<feature type="domain" description="HTH gntR-type" evidence="4">
    <location>
        <begin position="13"/>
        <end position="80"/>
    </location>
</feature>
<dbReference type="InterPro" id="IPR008920">
    <property type="entry name" value="TF_FadR/GntR_C"/>
</dbReference>
<dbReference type="PROSITE" id="PS50949">
    <property type="entry name" value="HTH_GNTR"/>
    <property type="match status" value="1"/>
</dbReference>
<dbReference type="Proteomes" id="UP001527882">
    <property type="component" value="Unassembled WGS sequence"/>
</dbReference>
<dbReference type="Gene3D" id="1.20.120.530">
    <property type="entry name" value="GntR ligand-binding domain-like"/>
    <property type="match status" value="1"/>
</dbReference>
<dbReference type="Pfam" id="PF00392">
    <property type="entry name" value="GntR"/>
    <property type="match status" value="1"/>
</dbReference>